<feature type="coiled-coil region" evidence="13">
    <location>
        <begin position="593"/>
        <end position="627"/>
    </location>
</feature>
<dbReference type="PANTHER" id="PTHR43304:SF1">
    <property type="entry name" value="PAC DOMAIN-CONTAINING PROTEIN"/>
    <property type="match status" value="1"/>
</dbReference>
<evidence type="ECO:0000256" key="9">
    <source>
        <dbReference type="ARBA" id="ARBA00022840"/>
    </source>
</evidence>
<dbReference type="InterPro" id="IPR003594">
    <property type="entry name" value="HATPase_dom"/>
</dbReference>
<dbReference type="FunFam" id="3.30.450.20:FF:000099">
    <property type="entry name" value="Sensory box sensor histidine kinase"/>
    <property type="match status" value="1"/>
</dbReference>
<dbReference type="InterPro" id="IPR035965">
    <property type="entry name" value="PAS-like_dom_sf"/>
</dbReference>
<evidence type="ECO:0000256" key="14">
    <source>
        <dbReference type="SAM" id="MobiDB-lite"/>
    </source>
</evidence>
<dbReference type="InterPro" id="IPR013655">
    <property type="entry name" value="PAS_fold_3"/>
</dbReference>
<keyword evidence="5" id="KW-0808">Transferase</keyword>
<evidence type="ECO:0000256" key="12">
    <source>
        <dbReference type="ARBA" id="ARBA00023136"/>
    </source>
</evidence>
<feature type="transmembrane region" description="Helical" evidence="15">
    <location>
        <begin position="112"/>
        <end position="132"/>
    </location>
</feature>
<evidence type="ECO:0000259" key="18">
    <source>
        <dbReference type="PROSITE" id="PS50113"/>
    </source>
</evidence>
<protein>
    <recommendedName>
        <fullName evidence="3">histidine kinase</fullName>
        <ecNumber evidence="3">2.7.13.3</ecNumber>
    </recommendedName>
</protein>
<keyword evidence="4" id="KW-0597">Phosphoprotein</keyword>
<evidence type="ECO:0000256" key="6">
    <source>
        <dbReference type="ARBA" id="ARBA00022692"/>
    </source>
</evidence>
<dbReference type="Pfam" id="PF00512">
    <property type="entry name" value="HisKA"/>
    <property type="match status" value="1"/>
</dbReference>
<dbReference type="InterPro" id="IPR003661">
    <property type="entry name" value="HisK_dim/P_dom"/>
</dbReference>
<dbReference type="EC" id="2.7.13.3" evidence="3"/>
<feature type="domain" description="PAS" evidence="17">
    <location>
        <begin position="149"/>
        <end position="219"/>
    </location>
</feature>
<dbReference type="GO" id="GO:0016020">
    <property type="term" value="C:membrane"/>
    <property type="evidence" value="ECO:0007669"/>
    <property type="project" value="UniProtKB-SubCell"/>
</dbReference>
<evidence type="ECO:0000259" key="17">
    <source>
        <dbReference type="PROSITE" id="PS50112"/>
    </source>
</evidence>
<dbReference type="SUPFAM" id="SSF55874">
    <property type="entry name" value="ATPase domain of HSP90 chaperone/DNA topoisomerase II/histidine kinase"/>
    <property type="match status" value="1"/>
</dbReference>
<feature type="domain" description="PAS" evidence="17">
    <location>
        <begin position="332"/>
        <end position="403"/>
    </location>
</feature>
<feature type="coiled-coil region" evidence="13">
    <location>
        <begin position="266"/>
        <end position="335"/>
    </location>
</feature>
<dbReference type="InterPro" id="IPR000014">
    <property type="entry name" value="PAS"/>
</dbReference>
<evidence type="ECO:0000256" key="11">
    <source>
        <dbReference type="ARBA" id="ARBA00023012"/>
    </source>
</evidence>
<dbReference type="CDD" id="cd16922">
    <property type="entry name" value="HATPase_EvgS-ArcB-TorS-like"/>
    <property type="match status" value="1"/>
</dbReference>
<dbReference type="CDD" id="cd00082">
    <property type="entry name" value="HisKA"/>
    <property type="match status" value="1"/>
</dbReference>
<evidence type="ECO:0000256" key="7">
    <source>
        <dbReference type="ARBA" id="ARBA00022741"/>
    </source>
</evidence>
<evidence type="ECO:0000256" key="2">
    <source>
        <dbReference type="ARBA" id="ARBA00004141"/>
    </source>
</evidence>
<dbReference type="InterPro" id="IPR025201">
    <property type="entry name" value="KdpD_TM"/>
</dbReference>
<feature type="domain" description="PAC" evidence="18">
    <location>
        <begin position="405"/>
        <end position="457"/>
    </location>
</feature>
<feature type="transmembrane region" description="Helical" evidence="15">
    <location>
        <begin position="34"/>
        <end position="54"/>
    </location>
</feature>
<dbReference type="AlphaFoldDB" id="A0AA37V3N8"/>
<keyword evidence="10 15" id="KW-1133">Transmembrane helix</keyword>
<dbReference type="Pfam" id="PF13493">
    <property type="entry name" value="DUF4118"/>
    <property type="match status" value="1"/>
</dbReference>
<dbReference type="Gene3D" id="1.10.287.130">
    <property type="match status" value="1"/>
</dbReference>
<dbReference type="InterPro" id="IPR036097">
    <property type="entry name" value="HisK_dim/P_sf"/>
</dbReference>
<dbReference type="PRINTS" id="PR00344">
    <property type="entry name" value="BCTRLSENSOR"/>
</dbReference>
<gene>
    <name evidence="19" type="ORF">rosag_34950</name>
</gene>
<feature type="domain" description="PAC" evidence="18">
    <location>
        <begin position="223"/>
        <end position="275"/>
    </location>
</feature>
<evidence type="ECO:0000256" key="15">
    <source>
        <dbReference type="SAM" id="Phobius"/>
    </source>
</evidence>
<evidence type="ECO:0000259" key="16">
    <source>
        <dbReference type="PROSITE" id="PS50109"/>
    </source>
</evidence>
<dbReference type="Proteomes" id="UP001161325">
    <property type="component" value="Unassembled WGS sequence"/>
</dbReference>
<dbReference type="InterPro" id="IPR038318">
    <property type="entry name" value="KdpD_sf"/>
</dbReference>
<name>A0AA37V3N8_9BACT</name>
<comment type="subcellular location">
    <subcellularLocation>
        <location evidence="2">Membrane</location>
        <topology evidence="2">Multi-pass membrane protein</topology>
    </subcellularLocation>
</comment>
<sequence length="911" mass="99612">MPARDPARPAASADVTAEHERLTVRAARLRAHPAARYGAAVALVAVGTLATAGIGPEIETYTVNVYVMALALAAWYGGLGPGLLGTALSVLALTYFFVPPYFALFPLTRSDAIRVALFAASGVTISWVSHLLRRAVREVAAGVERAATREALFRHTFEQAAVGIAHVGLDGRWLRINARLAEILGYAPEELLARTFQDVTLPEDLDADLAHVQALLRGEAAHYAMDKRYRCRDGSTVWVRLTVALVRDAAGRPDYFISVVEDIGAQKRAEAELQAAAAQNAHLAETEREAREEAEAAALQLQEQASELEIANQQLQDEAAERARAEAAARESEARFRNVADAAPVMLWVTAPDGRCTFLNRQWLEFTGQTLAEGRGYGWLDAVHPEDRPRAEQQFVESNARRAPFRADYRLRRHDGAYRWAVDAAAPRFTPDGEYLGYVGSVIDIDERTRLLEAERAARVAAEDARATAEALGRRAETSEVLARQLFALSPLPKWVYDAETLAFLDVNDVAVRRYGYTREEFLSMTIRDIRPPEEVPRMLDLARAPHRAEGSQGVFRHRTKGGELLDVEVFLRDVPYEGRRAVIAVVQDVTERQRADAALREATRAAEAARDEAEAAQRGAEAANRAKSEFLANMSHELRTPLNAIGGYAQLLEMGLHGPVTGEQHAALGRVTRAQQHLLGLINDVLNYAKLEAGRVEYDLQPVDLNEMAAQVAPLVEPMVRAKGLVLEVRPSAPCLVWADREKLSQVLVNLLSNAVKFTDSPDPRTGAPGRVTMSITSRDDGDAPQPGLGFVRVADTGVGIPRDQQDRIFEPFVQVRAAARSAYAQPVEGTGLGLAISRDLAQGMGGDLRVRSAPGEGSTFTVSLRRVVDAAGQPTDRRVDGERRGDERRVRRARRGDAVEVAPADTGTD</sequence>
<comment type="catalytic activity">
    <reaction evidence="1">
        <text>ATP + protein L-histidine = ADP + protein N-phospho-L-histidine.</text>
        <dbReference type="EC" id="2.7.13.3"/>
    </reaction>
</comment>
<dbReference type="PANTHER" id="PTHR43304">
    <property type="entry name" value="PHYTOCHROME-LIKE PROTEIN CPH1"/>
    <property type="match status" value="1"/>
</dbReference>
<dbReference type="InterPro" id="IPR005467">
    <property type="entry name" value="His_kinase_dom"/>
</dbReference>
<dbReference type="InterPro" id="IPR004358">
    <property type="entry name" value="Sig_transdc_His_kin-like_C"/>
</dbReference>
<dbReference type="InterPro" id="IPR052162">
    <property type="entry name" value="Sensor_kinase/Photoreceptor"/>
</dbReference>
<keyword evidence="20" id="KW-1185">Reference proteome</keyword>
<evidence type="ECO:0000256" key="8">
    <source>
        <dbReference type="ARBA" id="ARBA00022777"/>
    </source>
</evidence>
<dbReference type="Pfam" id="PF02518">
    <property type="entry name" value="HATPase_c"/>
    <property type="match status" value="1"/>
</dbReference>
<dbReference type="Gene3D" id="1.20.120.620">
    <property type="entry name" value="Backbone structure of the membrane domain of e. Coli histidine kinase receptor kdpd"/>
    <property type="match status" value="1"/>
</dbReference>
<dbReference type="InterPro" id="IPR000700">
    <property type="entry name" value="PAS-assoc_C"/>
</dbReference>
<dbReference type="CDD" id="cd00130">
    <property type="entry name" value="PAS"/>
    <property type="match status" value="3"/>
</dbReference>
<accession>A0AA37V3N8</accession>
<evidence type="ECO:0000256" key="3">
    <source>
        <dbReference type="ARBA" id="ARBA00012438"/>
    </source>
</evidence>
<keyword evidence="6 15" id="KW-0812">Transmembrane</keyword>
<feature type="compositionally biased region" description="Basic and acidic residues" evidence="14">
    <location>
        <begin position="877"/>
        <end position="891"/>
    </location>
</feature>
<dbReference type="InterPro" id="IPR001610">
    <property type="entry name" value="PAC"/>
</dbReference>
<feature type="transmembrane region" description="Helical" evidence="15">
    <location>
        <begin position="84"/>
        <end position="105"/>
    </location>
</feature>
<keyword evidence="13" id="KW-0175">Coiled coil</keyword>
<evidence type="ECO:0000256" key="1">
    <source>
        <dbReference type="ARBA" id="ARBA00000085"/>
    </source>
</evidence>
<keyword evidence="7" id="KW-0547">Nucleotide-binding</keyword>
<dbReference type="SMART" id="SM00091">
    <property type="entry name" value="PAS"/>
    <property type="match status" value="3"/>
</dbReference>
<dbReference type="InterPro" id="IPR036890">
    <property type="entry name" value="HATPase_C_sf"/>
</dbReference>
<reference evidence="19" key="1">
    <citation type="submission" date="2022-08" db="EMBL/GenBank/DDBJ databases">
        <title>Draft genome sequencing of Roseisolibacter agri AW1220.</title>
        <authorList>
            <person name="Tobiishi Y."/>
            <person name="Tonouchi A."/>
        </authorList>
    </citation>
    <scope>NUCLEOTIDE SEQUENCE</scope>
    <source>
        <strain evidence="19">AW1220</strain>
    </source>
</reference>
<keyword evidence="12 15" id="KW-0472">Membrane</keyword>
<evidence type="ECO:0000256" key="10">
    <source>
        <dbReference type="ARBA" id="ARBA00022989"/>
    </source>
</evidence>
<organism evidence="19 20">
    <name type="scientific">Roseisolibacter agri</name>
    <dbReference type="NCBI Taxonomy" id="2014610"/>
    <lineage>
        <taxon>Bacteria</taxon>
        <taxon>Pseudomonadati</taxon>
        <taxon>Gemmatimonadota</taxon>
        <taxon>Gemmatimonadia</taxon>
        <taxon>Gemmatimonadales</taxon>
        <taxon>Gemmatimonadaceae</taxon>
        <taxon>Roseisolibacter</taxon>
    </lineage>
</organism>
<feature type="domain" description="Histidine kinase" evidence="16">
    <location>
        <begin position="634"/>
        <end position="870"/>
    </location>
</feature>
<dbReference type="PROSITE" id="PS50113">
    <property type="entry name" value="PAC"/>
    <property type="match status" value="2"/>
</dbReference>
<dbReference type="PROSITE" id="PS50112">
    <property type="entry name" value="PAS"/>
    <property type="match status" value="2"/>
</dbReference>
<evidence type="ECO:0000256" key="5">
    <source>
        <dbReference type="ARBA" id="ARBA00022679"/>
    </source>
</evidence>
<dbReference type="Gene3D" id="3.30.565.10">
    <property type="entry name" value="Histidine kinase-like ATPase, C-terminal domain"/>
    <property type="match status" value="1"/>
</dbReference>
<evidence type="ECO:0000256" key="4">
    <source>
        <dbReference type="ARBA" id="ARBA00022553"/>
    </source>
</evidence>
<keyword evidence="9" id="KW-0067">ATP-binding</keyword>
<comment type="caution">
    <text evidence="19">The sequence shown here is derived from an EMBL/GenBank/DDBJ whole genome shotgun (WGS) entry which is preliminary data.</text>
</comment>
<keyword evidence="11" id="KW-0902">Two-component regulatory system</keyword>
<dbReference type="NCBIfam" id="TIGR00229">
    <property type="entry name" value="sensory_box"/>
    <property type="match status" value="3"/>
</dbReference>
<evidence type="ECO:0000313" key="20">
    <source>
        <dbReference type="Proteomes" id="UP001161325"/>
    </source>
</evidence>
<feature type="transmembrane region" description="Helical" evidence="15">
    <location>
        <begin position="61"/>
        <end position="78"/>
    </location>
</feature>
<dbReference type="RefSeq" id="WP_284351430.1">
    <property type="nucleotide sequence ID" value="NZ_BRXS01000005.1"/>
</dbReference>
<dbReference type="GO" id="GO:0000155">
    <property type="term" value="F:phosphorelay sensor kinase activity"/>
    <property type="evidence" value="ECO:0007669"/>
    <property type="project" value="InterPro"/>
</dbReference>
<proteinExistence type="predicted"/>
<dbReference type="SMART" id="SM00387">
    <property type="entry name" value="HATPase_c"/>
    <property type="match status" value="1"/>
</dbReference>
<dbReference type="Gene3D" id="3.30.450.20">
    <property type="entry name" value="PAS domain"/>
    <property type="match status" value="3"/>
</dbReference>
<feature type="region of interest" description="Disordered" evidence="14">
    <location>
        <begin position="868"/>
        <end position="911"/>
    </location>
</feature>
<dbReference type="Pfam" id="PF08447">
    <property type="entry name" value="PAS_3"/>
    <property type="match status" value="2"/>
</dbReference>
<evidence type="ECO:0000313" key="19">
    <source>
        <dbReference type="EMBL" id="GLC26982.1"/>
    </source>
</evidence>
<dbReference type="Pfam" id="PF13426">
    <property type="entry name" value="PAS_9"/>
    <property type="match status" value="1"/>
</dbReference>
<dbReference type="SMART" id="SM00086">
    <property type="entry name" value="PAC"/>
    <property type="match status" value="3"/>
</dbReference>
<dbReference type="SUPFAM" id="SSF55785">
    <property type="entry name" value="PYP-like sensor domain (PAS domain)"/>
    <property type="match status" value="3"/>
</dbReference>
<dbReference type="SMART" id="SM00388">
    <property type="entry name" value="HisKA"/>
    <property type="match status" value="1"/>
</dbReference>
<dbReference type="SUPFAM" id="SSF47384">
    <property type="entry name" value="Homodimeric domain of signal transducing histidine kinase"/>
    <property type="match status" value="1"/>
</dbReference>
<dbReference type="EMBL" id="BRXS01000005">
    <property type="protein sequence ID" value="GLC26982.1"/>
    <property type="molecule type" value="Genomic_DNA"/>
</dbReference>
<keyword evidence="8" id="KW-0418">Kinase</keyword>
<dbReference type="PROSITE" id="PS50109">
    <property type="entry name" value="HIS_KIN"/>
    <property type="match status" value="1"/>
</dbReference>
<evidence type="ECO:0000256" key="13">
    <source>
        <dbReference type="SAM" id="Coils"/>
    </source>
</evidence>
<dbReference type="GO" id="GO:0005524">
    <property type="term" value="F:ATP binding"/>
    <property type="evidence" value="ECO:0007669"/>
    <property type="project" value="UniProtKB-KW"/>
</dbReference>